<comment type="caution">
    <text evidence="2">The sequence shown here is derived from an EMBL/GenBank/DDBJ whole genome shotgun (WGS) entry which is preliminary data.</text>
</comment>
<sequence length="141" mass="15829">MKETLCVPWCGEWSHSEKMLSKQFFPQGSCTSAITWNVYFNDICSDTEAKSRAYAEDVLQIHLCRGVTATNTVIRIQTRTLQSIASGAEMASHLAPDHDSSVLNSRRRPKMQSNGGNPTRILLAGRRKIHLQDVSQHSRVE</sequence>
<proteinExistence type="predicted"/>
<gene>
    <name evidence="2" type="ORF">GWK47_036411</name>
</gene>
<evidence type="ECO:0000313" key="2">
    <source>
        <dbReference type="EMBL" id="KAG0726502.1"/>
    </source>
</evidence>
<protein>
    <submittedName>
        <fullName evidence="2">Uncharacterized protein</fullName>
    </submittedName>
</protein>
<accession>A0A8J4YFV1</accession>
<dbReference type="EMBL" id="JACEEZ010004321">
    <property type="protein sequence ID" value="KAG0726502.1"/>
    <property type="molecule type" value="Genomic_DNA"/>
</dbReference>
<name>A0A8J4YFV1_CHIOP</name>
<dbReference type="Proteomes" id="UP000770661">
    <property type="component" value="Unassembled WGS sequence"/>
</dbReference>
<dbReference type="AlphaFoldDB" id="A0A8J4YFV1"/>
<feature type="region of interest" description="Disordered" evidence="1">
    <location>
        <begin position="92"/>
        <end position="119"/>
    </location>
</feature>
<reference evidence="2" key="1">
    <citation type="submission" date="2020-07" db="EMBL/GenBank/DDBJ databases">
        <title>The High-quality genome of the commercially important snow crab, Chionoecetes opilio.</title>
        <authorList>
            <person name="Jeong J.-H."/>
            <person name="Ryu S."/>
        </authorList>
    </citation>
    <scope>NUCLEOTIDE SEQUENCE</scope>
    <source>
        <strain evidence="2">MADBK_172401_WGS</strain>
        <tissue evidence="2">Digestive gland</tissue>
    </source>
</reference>
<evidence type="ECO:0000256" key="1">
    <source>
        <dbReference type="SAM" id="MobiDB-lite"/>
    </source>
</evidence>
<evidence type="ECO:0000313" key="3">
    <source>
        <dbReference type="Proteomes" id="UP000770661"/>
    </source>
</evidence>
<organism evidence="2 3">
    <name type="scientific">Chionoecetes opilio</name>
    <name type="common">Atlantic snow crab</name>
    <name type="synonym">Cancer opilio</name>
    <dbReference type="NCBI Taxonomy" id="41210"/>
    <lineage>
        <taxon>Eukaryota</taxon>
        <taxon>Metazoa</taxon>
        <taxon>Ecdysozoa</taxon>
        <taxon>Arthropoda</taxon>
        <taxon>Crustacea</taxon>
        <taxon>Multicrustacea</taxon>
        <taxon>Malacostraca</taxon>
        <taxon>Eumalacostraca</taxon>
        <taxon>Eucarida</taxon>
        <taxon>Decapoda</taxon>
        <taxon>Pleocyemata</taxon>
        <taxon>Brachyura</taxon>
        <taxon>Eubrachyura</taxon>
        <taxon>Majoidea</taxon>
        <taxon>Majidae</taxon>
        <taxon>Chionoecetes</taxon>
    </lineage>
</organism>
<keyword evidence="3" id="KW-1185">Reference proteome</keyword>